<name>A0A1Q9H253_9GAMM</name>
<evidence type="ECO:0000313" key="3">
    <source>
        <dbReference type="Proteomes" id="UP000186905"/>
    </source>
</evidence>
<accession>A0A1Q9H253</accession>
<dbReference type="EMBL" id="MJIL01000036">
    <property type="protein sequence ID" value="OLQ81675.1"/>
    <property type="molecule type" value="Genomic_DNA"/>
</dbReference>
<feature type="region of interest" description="Disordered" evidence="1">
    <location>
        <begin position="149"/>
        <end position="180"/>
    </location>
</feature>
<keyword evidence="3" id="KW-1185">Reference proteome</keyword>
<feature type="compositionally biased region" description="Polar residues" evidence="1">
    <location>
        <begin position="1"/>
        <end position="14"/>
    </location>
</feature>
<evidence type="ECO:0008006" key="4">
    <source>
        <dbReference type="Google" id="ProtNLM"/>
    </source>
</evidence>
<dbReference type="STRING" id="1903952.BIT28_14220"/>
<sequence>MHFEQQGNTLTALITNPRRTEPERSDISPLLILHSDDRTRLLNATSQRAVGKTYNTHHGFVADVLRPLGHYLHWDTVLHQDGACRLPDTFEGWQRLVLQFGLWYISRPGTKASLETLCSCGQKRVRPWLKFLQEDGLIPLGVMLPDFRLPEEQGSHSSPQNPRLLGEQPARPTRDDEPIEKVREPLDKTLAGPIFWHTDAEYLDQVETSLRRRDQVLADVLDDYWLRLVRDYRRGQQMLQQITADDWLLREQNAIWQDNVIYTVNDKLGRQYQKQLSTILTSPSHPQGHLWVLRIMQQQLDHNNDPECLRPKALRQHPATRSRFLANPKCIPIASLLSASTLPPQQADLLSFEQLYHRFLGLLNTTDMAVAMALLMREHANLTPEALAGAQLLNVRGKSYMLLADEGQQQIFSVDKPRAGSRKYAALTPRAARVLRHLQRATAPVRALLKRAGHPHWRYLLLGVTQVRTNVNGLGHPPRIYAGLLNNTGSFKFSLARCYPALANAGLGAGTLDFSKIRHTQGVLAWFDKGSVRAVQKRLGNSYRVAIEHYIPESLLQAWNERIIRRFQNTLLVLAAAGEDYLLEVVDMPNLAELHRFLAQLVYELPTGRSPIADKLQQLYADRYRIDHAGQPTTGQEAAPMPDDLLHLRLSPNSLALLLAYRQWAQQHITPALQSQPDHLTGLTPKHFIDLGGMLQAAAQNDDIGKALRESLNVKKLQRAYGQAESKVPELLSRLTHLSLQPTNTEDTA</sequence>
<gene>
    <name evidence="2" type="ORF">BIT28_14220</name>
</gene>
<reference evidence="2 3" key="1">
    <citation type="submission" date="2016-09" db="EMBL/GenBank/DDBJ databases">
        <title>Photobacterium proteolyticum sp. nov. a protease producing bacterium isolated from ocean sediments of Laizhou Bay.</title>
        <authorList>
            <person name="Li Y."/>
        </authorList>
    </citation>
    <scope>NUCLEOTIDE SEQUENCE [LARGE SCALE GENOMIC DNA]</scope>
    <source>
        <strain evidence="2 3">13-12</strain>
    </source>
</reference>
<feature type="region of interest" description="Disordered" evidence="1">
    <location>
        <begin position="1"/>
        <end position="26"/>
    </location>
</feature>
<comment type="caution">
    <text evidence="2">The sequence shown here is derived from an EMBL/GenBank/DDBJ whole genome shotgun (WGS) entry which is preliminary data.</text>
</comment>
<proteinExistence type="predicted"/>
<evidence type="ECO:0000313" key="2">
    <source>
        <dbReference type="EMBL" id="OLQ81675.1"/>
    </source>
</evidence>
<dbReference type="Proteomes" id="UP000186905">
    <property type="component" value="Unassembled WGS sequence"/>
</dbReference>
<organism evidence="2 3">
    <name type="scientific">Photobacterium proteolyticum</name>
    <dbReference type="NCBI Taxonomy" id="1903952"/>
    <lineage>
        <taxon>Bacteria</taxon>
        <taxon>Pseudomonadati</taxon>
        <taxon>Pseudomonadota</taxon>
        <taxon>Gammaproteobacteria</taxon>
        <taxon>Vibrionales</taxon>
        <taxon>Vibrionaceae</taxon>
        <taxon>Photobacterium</taxon>
    </lineage>
</organism>
<dbReference type="AlphaFoldDB" id="A0A1Q9H253"/>
<evidence type="ECO:0000256" key="1">
    <source>
        <dbReference type="SAM" id="MobiDB-lite"/>
    </source>
</evidence>
<protein>
    <recommendedName>
        <fullName evidence="4">Integrase</fullName>
    </recommendedName>
</protein>